<dbReference type="SUPFAM" id="SSF53474">
    <property type="entry name" value="alpha/beta-Hydrolases"/>
    <property type="match status" value="1"/>
</dbReference>
<evidence type="ECO:0000259" key="4">
    <source>
        <dbReference type="Pfam" id="PF00135"/>
    </source>
</evidence>
<gene>
    <name evidence="5" type="ORF">RCO7_05953</name>
</gene>
<dbReference type="GO" id="GO:0016787">
    <property type="term" value="F:hydrolase activity"/>
    <property type="evidence" value="ECO:0007669"/>
    <property type="project" value="UniProtKB-KW"/>
</dbReference>
<evidence type="ECO:0000256" key="2">
    <source>
        <dbReference type="ARBA" id="ARBA00022801"/>
    </source>
</evidence>
<dbReference type="Gene3D" id="3.40.50.1820">
    <property type="entry name" value="alpha/beta hydrolase"/>
    <property type="match status" value="1"/>
</dbReference>
<evidence type="ECO:0000313" key="6">
    <source>
        <dbReference type="Proteomes" id="UP000178129"/>
    </source>
</evidence>
<dbReference type="InParanoid" id="A0A1E1KX68"/>
<dbReference type="InterPro" id="IPR002018">
    <property type="entry name" value="CarbesteraseB"/>
</dbReference>
<dbReference type="InterPro" id="IPR029058">
    <property type="entry name" value="AB_hydrolase_fold"/>
</dbReference>
<keyword evidence="3" id="KW-0732">Signal</keyword>
<comment type="caution">
    <text evidence="5">The sequence shown here is derived from an EMBL/GenBank/DDBJ whole genome shotgun (WGS) entry which is preliminary data.</text>
</comment>
<feature type="signal peptide" evidence="3">
    <location>
        <begin position="1"/>
        <end position="23"/>
    </location>
</feature>
<dbReference type="PANTHER" id="PTHR11559">
    <property type="entry name" value="CARBOXYLESTERASE"/>
    <property type="match status" value="1"/>
</dbReference>
<evidence type="ECO:0000256" key="3">
    <source>
        <dbReference type="RuleBase" id="RU361235"/>
    </source>
</evidence>
<dbReference type="PROSITE" id="PS00122">
    <property type="entry name" value="CARBOXYLESTERASE_B_1"/>
    <property type="match status" value="1"/>
</dbReference>
<reference evidence="6" key="1">
    <citation type="submission" date="2016-03" db="EMBL/GenBank/DDBJ databases">
        <authorList>
            <person name="Ploux O."/>
        </authorList>
    </citation>
    <scope>NUCLEOTIDE SEQUENCE [LARGE SCALE GENOMIC DNA]</scope>
    <source>
        <strain evidence="6">UK7</strain>
    </source>
</reference>
<dbReference type="STRING" id="914237.A0A1E1KX68"/>
<proteinExistence type="inferred from homology"/>
<evidence type="ECO:0000313" key="5">
    <source>
        <dbReference type="EMBL" id="CZT02817.1"/>
    </source>
</evidence>
<dbReference type="EMBL" id="FJUW01000026">
    <property type="protein sequence ID" value="CZT02817.1"/>
    <property type="molecule type" value="Genomic_DNA"/>
</dbReference>
<evidence type="ECO:0000256" key="1">
    <source>
        <dbReference type="ARBA" id="ARBA00005964"/>
    </source>
</evidence>
<accession>A0A1E1KX68</accession>
<sequence length="535" mass="56651">MFSHLVSSQSIFIALAFASTVLGAPPAPPPPKTGGPTAVTAHGKVNGFKDTNGNSVYLGIPYAASTAGQNRWRAPQPAPAVPVFNASTFGQTCAQAISTTPFSQQGEDCLNLNIWAPAKGKNLPVFVYIYGGAMVTGSSSNTQLQGNNFAKNGVIMVSFNHRESIFASPNSGELTGTQNFGILDVEKAMDWVHANIAAFGGNPAHIVLGGHSSGGVHVDHYLWNHPDTWLAGAVEMSANSASGPGYAPTNIGLNTIAAEVGCPAGTGQLDCLRGKSIYELETASFNGSVNTWFTPVVDGTTRFSNADLEKRFKKGIFPSHVPLLTGNSAGEGNIFSLVYGSENTDFLSWVQSFDADVGHIPADKLVMAYLRQMFASVSLKSGTQYGDARFNCAVDWLLNIRSAAQKTWSYRWFGQYDNVVGVPGTAPTHGTEIPFFLGGNECFADLAGVTAAQQALADFTHAWFVKWIKNPAVGPGGPTWAPAKSVGGRAATMKLGVPGNELQLVQANTGDFNGVCRSVYNQFMPKYPVILNPLA</sequence>
<keyword evidence="2 3" id="KW-0378">Hydrolase</keyword>
<dbReference type="AlphaFoldDB" id="A0A1E1KX68"/>
<dbReference type="Pfam" id="PF00135">
    <property type="entry name" value="COesterase"/>
    <property type="match status" value="1"/>
</dbReference>
<dbReference type="EC" id="3.1.1.-" evidence="3"/>
<feature type="chain" id="PRO_5009362713" description="Carboxylic ester hydrolase" evidence="3">
    <location>
        <begin position="24"/>
        <end position="535"/>
    </location>
</feature>
<dbReference type="InterPro" id="IPR019826">
    <property type="entry name" value="Carboxylesterase_B_AS"/>
</dbReference>
<dbReference type="InterPro" id="IPR050309">
    <property type="entry name" value="Type-B_Carboxylest/Lipase"/>
</dbReference>
<keyword evidence="6" id="KW-1185">Reference proteome</keyword>
<organism evidence="5 6">
    <name type="scientific">Rhynchosporium graminicola</name>
    <dbReference type="NCBI Taxonomy" id="2792576"/>
    <lineage>
        <taxon>Eukaryota</taxon>
        <taxon>Fungi</taxon>
        <taxon>Dikarya</taxon>
        <taxon>Ascomycota</taxon>
        <taxon>Pezizomycotina</taxon>
        <taxon>Leotiomycetes</taxon>
        <taxon>Helotiales</taxon>
        <taxon>Ploettnerulaceae</taxon>
        <taxon>Rhynchosporium</taxon>
    </lineage>
</organism>
<name>A0A1E1KX68_9HELO</name>
<protein>
    <recommendedName>
        <fullName evidence="3">Carboxylic ester hydrolase</fullName>
        <ecNumber evidence="3">3.1.1.-</ecNumber>
    </recommendedName>
</protein>
<feature type="domain" description="Carboxylesterase type B" evidence="4">
    <location>
        <begin position="39"/>
        <end position="483"/>
    </location>
</feature>
<comment type="similarity">
    <text evidence="1 3">Belongs to the type-B carboxylesterase/lipase family.</text>
</comment>
<dbReference type="Proteomes" id="UP000178129">
    <property type="component" value="Unassembled WGS sequence"/>
</dbReference>